<dbReference type="PANTHER" id="PTHR23426">
    <property type="entry name" value="FERREDOXIN/ADRENODOXIN"/>
    <property type="match status" value="1"/>
</dbReference>
<keyword evidence="9" id="KW-1185">Reference proteome</keyword>
<reference evidence="8 9" key="1">
    <citation type="submission" date="2016-04" db="EMBL/GenBank/DDBJ databases">
        <title>Complete genome sequence of Pseudomonas sp. LAB-08 isolated from TCE contaminated aquifer soil.</title>
        <authorList>
            <person name="Dohra H."/>
            <person name="Suzuki K."/>
            <person name="Fatma A."/>
            <person name="Inuzuka Y."/>
            <person name="Honjo M."/>
            <person name="Tashiro Y."/>
            <person name="Futamata H."/>
        </authorList>
    </citation>
    <scope>NUCLEOTIDE SEQUENCE [LARGE SCALE GENOMIC DNA]</scope>
    <source>
        <strain evidence="8 9">LAB-08</strain>
    </source>
</reference>
<evidence type="ECO:0000256" key="4">
    <source>
        <dbReference type="ARBA" id="ARBA00023004"/>
    </source>
</evidence>
<keyword evidence="2" id="KW-0001">2Fe-2S</keyword>
<dbReference type="RefSeq" id="WP_096511880.1">
    <property type="nucleotide sequence ID" value="NZ_AP017423.2"/>
</dbReference>
<evidence type="ECO:0000313" key="9">
    <source>
        <dbReference type="Proteomes" id="UP000218595"/>
    </source>
</evidence>
<feature type="domain" description="2Fe-2S ferredoxin-type" evidence="7">
    <location>
        <begin position="2"/>
        <end position="105"/>
    </location>
</feature>
<dbReference type="InterPro" id="IPR001055">
    <property type="entry name" value="Adrenodoxin-like"/>
</dbReference>
<dbReference type="InterPro" id="IPR012675">
    <property type="entry name" value="Beta-grasp_dom_sf"/>
</dbReference>
<accession>A0ABM7RQC9</accession>
<sequence>MPGISFIEHNGKAHQVEVEVGNTLMQAAQFSQVPGILGDCGGNCSCATCHCYIDAPWAEKIPQPSSDELLLIDGALDVQRQSRLACQVVVTMALDGLVVRLPPSQM</sequence>
<keyword evidence="5" id="KW-0411">Iron-sulfur</keyword>
<dbReference type="InterPro" id="IPR036010">
    <property type="entry name" value="2Fe-2S_ferredoxin-like_sf"/>
</dbReference>
<name>A0ABM7RQC9_9PSED</name>
<keyword evidence="3" id="KW-0479">Metal-binding</keyword>
<comment type="cofactor">
    <cofactor evidence="6">
        <name>[2Fe-2S] cluster</name>
        <dbReference type="ChEBI" id="CHEBI:190135"/>
    </cofactor>
</comment>
<dbReference type="Proteomes" id="UP000218595">
    <property type="component" value="Chromosome"/>
</dbReference>
<dbReference type="EMBL" id="AP017423">
    <property type="protein sequence ID" value="BCX67894.1"/>
    <property type="molecule type" value="Genomic_DNA"/>
</dbReference>
<dbReference type="CDD" id="cd00207">
    <property type="entry name" value="fer2"/>
    <property type="match status" value="1"/>
</dbReference>
<evidence type="ECO:0000313" key="8">
    <source>
        <dbReference type="EMBL" id="BCX67894.1"/>
    </source>
</evidence>
<evidence type="ECO:0000256" key="3">
    <source>
        <dbReference type="ARBA" id="ARBA00022723"/>
    </source>
</evidence>
<keyword evidence="4" id="KW-0408">Iron</keyword>
<protein>
    <submittedName>
        <fullName evidence="8">2Fe-2S iron-sulfur cluster binding domain-containing protein</fullName>
    </submittedName>
</protein>
<dbReference type="PRINTS" id="PR00355">
    <property type="entry name" value="ADRENODOXIN"/>
</dbReference>
<dbReference type="InterPro" id="IPR001041">
    <property type="entry name" value="2Fe-2S_ferredoxin-type"/>
</dbReference>
<dbReference type="SUPFAM" id="SSF54292">
    <property type="entry name" value="2Fe-2S ferredoxin-like"/>
    <property type="match status" value="1"/>
</dbReference>
<dbReference type="PANTHER" id="PTHR23426:SF65">
    <property type="entry name" value="FERREDOXIN-2, MITOCHONDRIAL"/>
    <property type="match status" value="1"/>
</dbReference>
<dbReference type="Pfam" id="PF00111">
    <property type="entry name" value="Fer2"/>
    <property type="match status" value="1"/>
</dbReference>
<evidence type="ECO:0000256" key="2">
    <source>
        <dbReference type="ARBA" id="ARBA00022714"/>
    </source>
</evidence>
<proteinExistence type="inferred from homology"/>
<gene>
    <name evidence="8" type="ORF">LAB08_R25310</name>
</gene>
<comment type="similarity">
    <text evidence="1">Belongs to the adrenodoxin/putidaredoxin family.</text>
</comment>
<dbReference type="Gene3D" id="3.10.20.30">
    <property type="match status" value="1"/>
</dbReference>
<organism evidence="8 9">
    <name type="scientific">Pseudomonas izuensis</name>
    <dbReference type="NCBI Taxonomy" id="2684212"/>
    <lineage>
        <taxon>Bacteria</taxon>
        <taxon>Pseudomonadati</taxon>
        <taxon>Pseudomonadota</taxon>
        <taxon>Gammaproteobacteria</taxon>
        <taxon>Pseudomonadales</taxon>
        <taxon>Pseudomonadaceae</taxon>
        <taxon>Pseudomonas</taxon>
    </lineage>
</organism>
<dbReference type="PROSITE" id="PS51085">
    <property type="entry name" value="2FE2S_FER_2"/>
    <property type="match status" value="1"/>
</dbReference>
<evidence type="ECO:0000256" key="6">
    <source>
        <dbReference type="ARBA" id="ARBA00034078"/>
    </source>
</evidence>
<evidence type="ECO:0000259" key="7">
    <source>
        <dbReference type="PROSITE" id="PS51085"/>
    </source>
</evidence>
<evidence type="ECO:0000256" key="5">
    <source>
        <dbReference type="ARBA" id="ARBA00023014"/>
    </source>
</evidence>
<evidence type="ECO:0000256" key="1">
    <source>
        <dbReference type="ARBA" id="ARBA00010914"/>
    </source>
</evidence>